<evidence type="ECO:0000313" key="1">
    <source>
        <dbReference type="Proteomes" id="UP000694864"/>
    </source>
</evidence>
<organism evidence="1 2">
    <name type="scientific">Camelina sativa</name>
    <name type="common">False flax</name>
    <name type="synonym">Myagrum sativum</name>
    <dbReference type="NCBI Taxonomy" id="90675"/>
    <lineage>
        <taxon>Eukaryota</taxon>
        <taxon>Viridiplantae</taxon>
        <taxon>Streptophyta</taxon>
        <taxon>Embryophyta</taxon>
        <taxon>Tracheophyta</taxon>
        <taxon>Spermatophyta</taxon>
        <taxon>Magnoliopsida</taxon>
        <taxon>eudicotyledons</taxon>
        <taxon>Gunneridae</taxon>
        <taxon>Pentapetalae</taxon>
        <taxon>rosids</taxon>
        <taxon>malvids</taxon>
        <taxon>Brassicales</taxon>
        <taxon>Brassicaceae</taxon>
        <taxon>Camelineae</taxon>
        <taxon>Camelina</taxon>
    </lineage>
</organism>
<dbReference type="Proteomes" id="UP000694864">
    <property type="component" value="Chromosome 5"/>
</dbReference>
<reference evidence="1" key="1">
    <citation type="journal article" date="2014" name="Nat. Commun.">
        <title>The emerging biofuel crop Camelina sativa retains a highly undifferentiated hexaploid genome structure.</title>
        <authorList>
            <person name="Kagale S."/>
            <person name="Koh C."/>
            <person name="Nixon J."/>
            <person name="Bollina V."/>
            <person name="Clarke W.E."/>
            <person name="Tuteja R."/>
            <person name="Spillane C."/>
            <person name="Robinson S.J."/>
            <person name="Links M.G."/>
            <person name="Clarke C."/>
            <person name="Higgins E.E."/>
            <person name="Huebert T."/>
            <person name="Sharpe A.G."/>
            <person name="Parkin I.A."/>
        </authorList>
    </citation>
    <scope>NUCLEOTIDE SEQUENCE [LARGE SCALE GENOMIC DNA]</scope>
    <source>
        <strain evidence="1">cv. DH55</strain>
    </source>
</reference>
<gene>
    <name evidence="2" type="primary">LOC104785688</name>
</gene>
<proteinExistence type="predicted"/>
<dbReference type="RefSeq" id="XP_010509248.1">
    <property type="nucleotide sequence ID" value="XM_010510946.2"/>
</dbReference>
<dbReference type="GeneID" id="104785688"/>
<name>A0ABM0Z1V4_CAMSA</name>
<keyword evidence="1" id="KW-1185">Reference proteome</keyword>
<protein>
    <submittedName>
        <fullName evidence="2">Uncharacterized protein LOC104785688</fullName>
    </submittedName>
</protein>
<evidence type="ECO:0000313" key="2">
    <source>
        <dbReference type="RefSeq" id="XP_010509248.1"/>
    </source>
</evidence>
<sequence>MSGIKSLQDKIREREAQKRRLGQMFQNIRMKDKTGEIGQGKLDEVDMVEDMSLSDDELLAPIPTVAKPGDMKVGSSLNMANLQNPSSVAEAKRNLPESTGSADSLASLNQLMLSQNLAIQQLEAAASSSDLQHLNSLIDVVARNQDSIFALSQKISGTVCLSHETTLEILGRLATGKTILQDDIPEKLTMMAHLIAGIQPSDDLFISGAQPVLQQVEKLLDTLIYLPVPATITKRLRGLIASLRP</sequence>
<accession>A0ABM0Z1V4</accession>
<reference evidence="2" key="2">
    <citation type="submission" date="2025-08" db="UniProtKB">
        <authorList>
            <consortium name="RefSeq"/>
        </authorList>
    </citation>
    <scope>IDENTIFICATION</scope>
    <source>
        <tissue evidence="2">Leaf</tissue>
    </source>
</reference>